<comment type="similarity">
    <text evidence="1 7">Belongs to the pseudouridine synthase RsuA family.</text>
</comment>
<feature type="domain" description="Pseudouridine synthase RsuA/RluA-like" evidence="8">
    <location>
        <begin position="68"/>
        <end position="202"/>
    </location>
</feature>
<gene>
    <name evidence="9" type="primary">rsuA</name>
    <name evidence="9" type="ORF">GCM10009007_15620</name>
</gene>
<dbReference type="AlphaFoldDB" id="A0A8J3FZM0"/>
<evidence type="ECO:0000256" key="7">
    <source>
        <dbReference type="RuleBase" id="RU003887"/>
    </source>
</evidence>
<dbReference type="GO" id="GO:0006364">
    <property type="term" value="P:rRNA processing"/>
    <property type="evidence" value="ECO:0007669"/>
    <property type="project" value="UniProtKB-ARBA"/>
</dbReference>
<dbReference type="InterPro" id="IPR042092">
    <property type="entry name" value="PsdUridine_s_RsuA/RluB/E/F_cat"/>
</dbReference>
<dbReference type="RefSeq" id="WP_189493386.1">
    <property type="nucleotide sequence ID" value="NZ_BMZG01000007.1"/>
</dbReference>
<proteinExistence type="inferred from homology"/>
<comment type="caution">
    <text evidence="9">The sequence shown here is derived from an EMBL/GenBank/DDBJ whole genome shotgun (WGS) entry which is preliminary data.</text>
</comment>
<evidence type="ECO:0000256" key="5">
    <source>
        <dbReference type="ARBA" id="ARBA00037590"/>
    </source>
</evidence>
<dbReference type="InterPro" id="IPR006145">
    <property type="entry name" value="PsdUridine_synth_RsuA/RluA"/>
</dbReference>
<evidence type="ECO:0000256" key="1">
    <source>
        <dbReference type="ARBA" id="ARBA00008348"/>
    </source>
</evidence>
<dbReference type="PROSITE" id="PS50889">
    <property type="entry name" value="S4"/>
    <property type="match status" value="1"/>
</dbReference>
<dbReference type="GO" id="GO:0001522">
    <property type="term" value="P:pseudouridine synthesis"/>
    <property type="evidence" value="ECO:0007669"/>
    <property type="project" value="InterPro"/>
</dbReference>
<dbReference type="EC" id="5.4.99.-" evidence="7"/>
<comment type="function">
    <text evidence="5">Responsible for synthesis of pseudouridine from uracil-516 in 16S ribosomal RNA.</text>
</comment>
<evidence type="ECO:0000256" key="3">
    <source>
        <dbReference type="ARBA" id="ARBA00023235"/>
    </source>
</evidence>
<keyword evidence="10" id="KW-1185">Reference proteome</keyword>
<dbReference type="InterPro" id="IPR000748">
    <property type="entry name" value="PsdUridine_synth_RsuA/RluB/E/F"/>
</dbReference>
<dbReference type="GO" id="GO:0003723">
    <property type="term" value="F:RNA binding"/>
    <property type="evidence" value="ECO:0007669"/>
    <property type="project" value="UniProtKB-KW"/>
</dbReference>
<dbReference type="SUPFAM" id="SSF55174">
    <property type="entry name" value="Alpha-L RNA-binding motif"/>
    <property type="match status" value="1"/>
</dbReference>
<dbReference type="Gene3D" id="3.30.70.1560">
    <property type="entry name" value="Alpha-L RNA-binding motif"/>
    <property type="match status" value="1"/>
</dbReference>
<dbReference type="Proteomes" id="UP000614287">
    <property type="component" value="Unassembled WGS sequence"/>
</dbReference>
<dbReference type="SUPFAM" id="SSF55120">
    <property type="entry name" value="Pseudouridine synthase"/>
    <property type="match status" value="1"/>
</dbReference>
<comment type="catalytic activity">
    <reaction evidence="4">
        <text>uridine(516) in 16S rRNA = pseudouridine(516) in 16S rRNA</text>
        <dbReference type="Rhea" id="RHEA:38867"/>
        <dbReference type="Rhea" id="RHEA-COMP:10089"/>
        <dbReference type="Rhea" id="RHEA-COMP:10090"/>
        <dbReference type="ChEBI" id="CHEBI:65314"/>
        <dbReference type="ChEBI" id="CHEBI:65315"/>
        <dbReference type="EC" id="5.4.99.19"/>
    </reaction>
</comment>
<evidence type="ECO:0000259" key="8">
    <source>
        <dbReference type="Pfam" id="PF00849"/>
    </source>
</evidence>
<dbReference type="GO" id="GO:0160136">
    <property type="term" value="F:16S rRNA pseudouridine(516) synthase activity"/>
    <property type="evidence" value="ECO:0007669"/>
    <property type="project" value="UniProtKB-EC"/>
</dbReference>
<reference evidence="9" key="2">
    <citation type="submission" date="2020-09" db="EMBL/GenBank/DDBJ databases">
        <authorList>
            <person name="Sun Q."/>
            <person name="Kim S."/>
        </authorList>
    </citation>
    <scope>NUCLEOTIDE SEQUENCE</scope>
    <source>
        <strain evidence="9">KCTC 32501</strain>
    </source>
</reference>
<protein>
    <recommendedName>
        <fullName evidence="7">Pseudouridine synthase</fullName>
        <ecNumber evidence="7">5.4.99.-</ecNumber>
    </recommendedName>
</protein>
<dbReference type="Pfam" id="PF00849">
    <property type="entry name" value="PseudoU_synth_2"/>
    <property type="match status" value="1"/>
</dbReference>
<evidence type="ECO:0000256" key="6">
    <source>
        <dbReference type="PROSITE-ProRule" id="PRU00182"/>
    </source>
</evidence>
<evidence type="ECO:0000313" key="10">
    <source>
        <dbReference type="Proteomes" id="UP000614287"/>
    </source>
</evidence>
<dbReference type="PANTHER" id="PTHR47683">
    <property type="entry name" value="PSEUDOURIDINE SYNTHASE FAMILY PROTEIN-RELATED"/>
    <property type="match status" value="1"/>
</dbReference>
<dbReference type="NCBIfam" id="TIGR00093">
    <property type="entry name" value="pseudouridine synthase"/>
    <property type="match status" value="1"/>
</dbReference>
<name>A0A8J3FZM0_9BURK</name>
<dbReference type="InterPro" id="IPR020103">
    <property type="entry name" value="PsdUridine_synth_cat_dom_sf"/>
</dbReference>
<dbReference type="PROSITE" id="PS01149">
    <property type="entry name" value="PSI_RSU"/>
    <property type="match status" value="1"/>
</dbReference>
<keyword evidence="2 6" id="KW-0694">RNA-binding</keyword>
<dbReference type="EMBL" id="BMZG01000007">
    <property type="protein sequence ID" value="GHA75352.1"/>
    <property type="molecule type" value="Genomic_DNA"/>
</dbReference>
<reference evidence="9" key="1">
    <citation type="journal article" date="2014" name="Int. J. Syst. Evol. Microbiol.">
        <title>Complete genome sequence of Corynebacterium casei LMG S-19264T (=DSM 44701T), isolated from a smear-ripened cheese.</title>
        <authorList>
            <consortium name="US DOE Joint Genome Institute (JGI-PGF)"/>
            <person name="Walter F."/>
            <person name="Albersmeier A."/>
            <person name="Kalinowski J."/>
            <person name="Ruckert C."/>
        </authorList>
    </citation>
    <scope>NUCLEOTIDE SEQUENCE</scope>
    <source>
        <strain evidence="9">KCTC 32501</strain>
    </source>
</reference>
<dbReference type="InterPro" id="IPR018496">
    <property type="entry name" value="PsdUridine_synth_RsuA/RluB_CS"/>
</dbReference>
<keyword evidence="3 7" id="KW-0413">Isomerase</keyword>
<dbReference type="InterPro" id="IPR020094">
    <property type="entry name" value="TruA/RsuA/RluB/E/F_N"/>
</dbReference>
<dbReference type="InterPro" id="IPR050343">
    <property type="entry name" value="RsuA_PseudoU_synthase"/>
</dbReference>
<evidence type="ECO:0000256" key="2">
    <source>
        <dbReference type="ARBA" id="ARBA00022884"/>
    </source>
</evidence>
<evidence type="ECO:0000313" key="9">
    <source>
        <dbReference type="EMBL" id="GHA75352.1"/>
    </source>
</evidence>
<accession>A0A8J3FZM0</accession>
<sequence length="234" mass="26414">MKKAKTLPLDKIIQGQGFGTRAYCRALIEAGVVTVQGQWCDDPDKSFALEELNFTINDEPHLYREHVYILLNKPAGFECSQKPKHHKSVLSLLPAYLRERSNQSVQPVGRLDVDTTGLLLLSDDGQFIHKNTSPKKQVDKTYHATCKHPITDEFLNQLKNGVLLHDENETIKANAARALDEYTLELVISEGKYHQVKRMIAAASNRCEALCRIAVGEIELPKHLALGQWVFLEK</sequence>
<dbReference type="CDD" id="cd00165">
    <property type="entry name" value="S4"/>
    <property type="match status" value="1"/>
</dbReference>
<organism evidence="9 10">
    <name type="scientific">Formosimonas limnophila</name>
    <dbReference type="NCBI Taxonomy" id="1384487"/>
    <lineage>
        <taxon>Bacteria</taxon>
        <taxon>Pseudomonadati</taxon>
        <taxon>Pseudomonadota</taxon>
        <taxon>Betaproteobacteria</taxon>
        <taxon>Burkholderiales</taxon>
        <taxon>Burkholderiaceae</taxon>
        <taxon>Formosimonas</taxon>
    </lineage>
</organism>
<dbReference type="Gene3D" id="3.30.70.580">
    <property type="entry name" value="Pseudouridine synthase I, catalytic domain, N-terminal subdomain"/>
    <property type="match status" value="1"/>
</dbReference>
<dbReference type="CDD" id="cd02553">
    <property type="entry name" value="PseudoU_synth_RsuA"/>
    <property type="match status" value="1"/>
</dbReference>
<evidence type="ECO:0000256" key="4">
    <source>
        <dbReference type="ARBA" id="ARBA00036749"/>
    </source>
</evidence>
<dbReference type="PANTHER" id="PTHR47683:SF4">
    <property type="entry name" value="PSEUDOURIDINE SYNTHASE"/>
    <property type="match status" value="1"/>
</dbReference>